<sequence>MLCHAAHAARNDDKKALLLESTFLFAADFTQSAFFFFKDSRNCGGGFQKWILGVGRFL</sequence>
<evidence type="ECO:0000313" key="2">
    <source>
        <dbReference type="Proteomes" id="UP001173802"/>
    </source>
</evidence>
<keyword evidence="2" id="KW-1185">Reference proteome</keyword>
<reference evidence="1 2" key="1">
    <citation type="journal article" date="2023" name="Microorganisms">
        <title>Isolation and Genomic Characteristics of Cat-Borne Campylobacter felis sp. nov. and Sheep-Borne Campylobacter ovis sp. nov.</title>
        <authorList>
            <person name="Wang H."/>
            <person name="Li Y."/>
            <person name="Gu Y."/>
            <person name="Zhou G."/>
            <person name="Chen X."/>
            <person name="Zhang X."/>
            <person name="Shao Z."/>
            <person name="Zhang J."/>
            <person name="Zhang M."/>
        </authorList>
    </citation>
    <scope>NUCLEOTIDE SEQUENCE [LARGE SCALE GENOMIC DNA]</scope>
    <source>
        <strain evidence="1 2">XJK30-2</strain>
    </source>
</reference>
<gene>
    <name evidence="1" type="ORF">NYG90_07765</name>
</gene>
<accession>A0ACC6FV14</accession>
<comment type="caution">
    <text evidence="1">The sequence shown here is derived from an EMBL/GenBank/DDBJ whole genome shotgun (WGS) entry which is preliminary data.</text>
</comment>
<dbReference type="Proteomes" id="UP001173802">
    <property type="component" value="Unassembled WGS sequence"/>
</dbReference>
<organism evidence="1 2">
    <name type="scientific">Helicobacter zhangjianzhongii</name>
    <dbReference type="NCBI Taxonomy" id="2974574"/>
    <lineage>
        <taxon>Bacteria</taxon>
        <taxon>Pseudomonadati</taxon>
        <taxon>Campylobacterota</taxon>
        <taxon>Epsilonproteobacteria</taxon>
        <taxon>Campylobacterales</taxon>
        <taxon>Helicobacteraceae</taxon>
        <taxon>Helicobacter</taxon>
    </lineage>
</organism>
<name>A0ACC6FV14_9HELI</name>
<proteinExistence type="predicted"/>
<evidence type="ECO:0000313" key="1">
    <source>
        <dbReference type="EMBL" id="MDL0082561.1"/>
    </source>
</evidence>
<dbReference type="EMBL" id="JANURN010000007">
    <property type="protein sequence ID" value="MDL0082561.1"/>
    <property type="molecule type" value="Genomic_DNA"/>
</dbReference>
<protein>
    <submittedName>
        <fullName evidence="1">Uncharacterized protein</fullName>
    </submittedName>
</protein>